<dbReference type="Proteomes" id="UP000070376">
    <property type="component" value="Unassembled WGS sequence"/>
</dbReference>
<proteinExistence type="predicted"/>
<comment type="caution">
    <text evidence="1">The sequence shown here is derived from an EMBL/GenBank/DDBJ whole genome shotgun (WGS) entry which is preliminary data.</text>
</comment>
<gene>
    <name evidence="1" type="ORF">HMPREF3213_01724</name>
</gene>
<protein>
    <submittedName>
        <fullName evidence="1">Uncharacterized protein</fullName>
    </submittedName>
</protein>
<reference evidence="2" key="1">
    <citation type="submission" date="2016-01" db="EMBL/GenBank/DDBJ databases">
        <authorList>
            <person name="Mitreva M."/>
            <person name="Pepin K.H."/>
            <person name="Mihindukulasuriya K.A."/>
            <person name="Fulton R."/>
            <person name="Fronick C."/>
            <person name="O'Laughlin M."/>
            <person name="Miner T."/>
            <person name="Herter B."/>
            <person name="Rosa B.A."/>
            <person name="Cordes M."/>
            <person name="Tomlinson C."/>
            <person name="Wollam A."/>
            <person name="Palsikar V.B."/>
            <person name="Mardis E.R."/>
            <person name="Wilson R.K."/>
        </authorList>
    </citation>
    <scope>NUCLEOTIDE SEQUENCE [LARGE SCALE GENOMIC DNA]</scope>
    <source>
        <strain evidence="2">GED7749B</strain>
    </source>
</reference>
<name>A0A133KTD4_HEYCO</name>
<evidence type="ECO:0000313" key="2">
    <source>
        <dbReference type="Proteomes" id="UP000070376"/>
    </source>
</evidence>
<dbReference type="AlphaFoldDB" id="A0A133KTD4"/>
<organism evidence="1 2">
    <name type="scientific">Heyndrickxia coagulans</name>
    <name type="common">Weizmannia coagulans</name>
    <dbReference type="NCBI Taxonomy" id="1398"/>
    <lineage>
        <taxon>Bacteria</taxon>
        <taxon>Bacillati</taxon>
        <taxon>Bacillota</taxon>
        <taxon>Bacilli</taxon>
        <taxon>Bacillales</taxon>
        <taxon>Bacillaceae</taxon>
        <taxon>Heyndrickxia</taxon>
    </lineage>
</organism>
<dbReference type="PATRIC" id="fig|1398.22.peg.1732"/>
<dbReference type="EMBL" id="LRPN01000054">
    <property type="protein sequence ID" value="KWZ82560.1"/>
    <property type="molecule type" value="Genomic_DNA"/>
</dbReference>
<sequence length="52" mass="6389">MICCLKFYQKINGSQYNYFKFFYRIYTNGGIKKKTPHQITLCREFFLSTAWF</sequence>
<accession>A0A133KTD4</accession>
<evidence type="ECO:0000313" key="1">
    <source>
        <dbReference type="EMBL" id="KWZ82560.1"/>
    </source>
</evidence>